<protein>
    <submittedName>
        <fullName evidence="2">Uncharacterized protein</fullName>
    </submittedName>
</protein>
<organism evidence="2 3">
    <name type="scientific">Oryza glaberrima</name>
    <name type="common">African rice</name>
    <dbReference type="NCBI Taxonomy" id="4538"/>
    <lineage>
        <taxon>Eukaryota</taxon>
        <taxon>Viridiplantae</taxon>
        <taxon>Streptophyta</taxon>
        <taxon>Embryophyta</taxon>
        <taxon>Tracheophyta</taxon>
        <taxon>Spermatophyta</taxon>
        <taxon>Magnoliopsida</taxon>
        <taxon>Liliopsida</taxon>
        <taxon>Poales</taxon>
        <taxon>Poaceae</taxon>
        <taxon>BOP clade</taxon>
        <taxon>Oryzoideae</taxon>
        <taxon>Oryzeae</taxon>
        <taxon>Oryzinae</taxon>
        <taxon>Oryza</taxon>
    </lineage>
</organism>
<dbReference type="EnsemblPlants" id="ORGLA08G0226700.1">
    <property type="protein sequence ID" value="ORGLA08G0226700.1"/>
    <property type="gene ID" value="ORGLA08G0226700"/>
</dbReference>
<feature type="region of interest" description="Disordered" evidence="1">
    <location>
        <begin position="1"/>
        <end position="84"/>
    </location>
</feature>
<dbReference type="HOGENOM" id="CLU_1691290_0_0_1"/>
<feature type="compositionally biased region" description="Low complexity" evidence="1">
    <location>
        <begin position="1"/>
        <end position="26"/>
    </location>
</feature>
<feature type="compositionally biased region" description="Low complexity" evidence="1">
    <location>
        <begin position="39"/>
        <end position="54"/>
    </location>
</feature>
<evidence type="ECO:0000313" key="3">
    <source>
        <dbReference type="Proteomes" id="UP000007306"/>
    </source>
</evidence>
<evidence type="ECO:0000256" key="1">
    <source>
        <dbReference type="SAM" id="MobiDB-lite"/>
    </source>
</evidence>
<name>I1QLG6_ORYGL</name>
<proteinExistence type="predicted"/>
<dbReference type="AlphaFoldDB" id="I1QLG6"/>
<accession>I1QLG6</accession>
<reference evidence="3" key="2">
    <citation type="submission" date="2018-04" db="EMBL/GenBank/DDBJ databases">
        <title>OglaRS2 (Oryza glaberrima Reference Sequence Version 2).</title>
        <authorList>
            <person name="Zhang J."/>
            <person name="Kudrna D."/>
            <person name="Lee S."/>
            <person name="Talag J."/>
            <person name="Rajasekar S."/>
            <person name="Wing R.A."/>
        </authorList>
    </citation>
    <scope>NUCLEOTIDE SEQUENCE [LARGE SCALE GENOMIC DNA]</scope>
    <source>
        <strain evidence="3">cv. IRGC 96717</strain>
    </source>
</reference>
<reference evidence="2" key="1">
    <citation type="submission" date="2015-06" db="UniProtKB">
        <authorList>
            <consortium name="EnsemblPlants"/>
        </authorList>
    </citation>
    <scope>IDENTIFICATION</scope>
</reference>
<dbReference type="Gramene" id="ORGLA08G0226700.1">
    <property type="protein sequence ID" value="ORGLA08G0226700.1"/>
    <property type="gene ID" value="ORGLA08G0226700"/>
</dbReference>
<keyword evidence="3" id="KW-1185">Reference proteome</keyword>
<dbReference type="Proteomes" id="UP000007306">
    <property type="component" value="Unassembled WGS sequence"/>
</dbReference>
<feature type="compositionally biased region" description="Basic residues" evidence="1">
    <location>
        <begin position="29"/>
        <end position="38"/>
    </location>
</feature>
<sequence length="156" mass="16428">PRRPRASLPRSLLPASSQERLPTAAAPPRPRRSSRARPPRSLLLLPAPAATPRPSRSRRGRSPSSPPPRPAGGATPRPRRRRGQIVLLPLRSAAGADFGPFSAAGIIDLDLSPRPSFFPTAAAVLHTAFSSAPLPALRRVLAGAAAVSCFSHSDQP</sequence>
<dbReference type="OMA" id="MISQPRI"/>
<evidence type="ECO:0000313" key="2">
    <source>
        <dbReference type="EnsemblPlants" id="ORGLA08G0226700.1"/>
    </source>
</evidence>